<feature type="repeat" description="WD" evidence="3">
    <location>
        <begin position="658"/>
        <end position="699"/>
    </location>
</feature>
<sequence length="999" mass="112714">MQTYKYDAFISYRHTEPDKTIAEKLHRMLETYRVPKAVVKMGSQKKVGRVFRDREELPTSSNLAQSIQEALENSEHLIVICSPRTPASQWVCKEIETFAALHGHDRILPLLIEGEPAESFPEQLRFVKKQVVQEDGTVAEVVEEIEPLAADIRAEDLKGMKKKLKTEVLRLLAPILNCRFDDLKQRHRERRIKRILTLSFALSAFFLLFGSYSTYQAALIKQQAEVIKEKSEQVEQKSREVEEHARLLEIQVQKTLIGQSLYLSDIAQTYLAQGDRLGAVLVAREALPKNLANPERPYVEEAEYALSQALGVYKVTYGSELQAELMLRHDEPVRGFALSPDGRKAATVTDDVIHIWNAENGMLLNDYTIHKTIIVPLHFIDDRTLIFQASGGVHCLDVESMQEKWSYKIRSLSDLAISADNSKAALVYSDLIVLDTATGQPIMDIPLNSLLPGSSRVYGSHITFDESGRYIFFTIDDGRAVKVDLDRKEIERIYPAGHDYVIGLDVAPDGKVAVMSFNPDASNYYILNVFDASGNLLYSTSTSDVMGNPSFAPADSSKLVYEGDDELVILNIPDGSRHICNHGVIISDYYIVSDLIISATRDGNLRFWTIDGKEYDMEHRAMGMFIYDLDFVPGLVAFRSEKDVVFMRFFNNDNALLLEGHSDFIKDVIVPEDDRYVVSCSDYGEIILWDLEKAEPVATSHLGTRISKIHPVDNGNKFIILTNDERLLLYDSATLELIREENIQSVYSTVLSPDGSLCFLSGKQEDRIVKTADFEAVATLPKQFVWEALFFSDNSKMILNTSRGLALLDIAGQTIVKEVETGDLTGLRLSRDNSMLACISEKQSVKLYDTGSLEEKLTIEFTGPKPEAVFFDPSGTTLFISFSDHTIGRYNAADGKLVGMLDKKIENVKDIQFIQDRNIYIIVGLTESYIWHAETHKPIGHVRSLKAIKPKSGRLYVDFFEKLFVLPLYDTQGLLDEAERQLKGRALTPIEKQRLFIVE</sequence>
<evidence type="ECO:0000313" key="7">
    <source>
        <dbReference type="EMBL" id="SHJ56609.1"/>
    </source>
</evidence>
<dbReference type="SUPFAM" id="SSF52200">
    <property type="entry name" value="Toll/Interleukin receptor TIR domain"/>
    <property type="match status" value="1"/>
</dbReference>
<dbReference type="InterPro" id="IPR011047">
    <property type="entry name" value="Quinoprotein_ADH-like_sf"/>
</dbReference>
<accession>A0A1M6KCF7</accession>
<dbReference type="OrthoDB" id="89550at2"/>
<dbReference type="EMBL" id="FQZP01000074">
    <property type="protein sequence ID" value="SHJ56609.1"/>
    <property type="molecule type" value="Genomic_DNA"/>
</dbReference>
<evidence type="ECO:0000256" key="3">
    <source>
        <dbReference type="PROSITE-ProRule" id="PRU00221"/>
    </source>
</evidence>
<name>A0A1M6KCF7_9FIRM</name>
<dbReference type="RefSeq" id="WP_149679672.1">
    <property type="nucleotide sequence ID" value="NZ_FQZP01000074.1"/>
</dbReference>
<proteinExistence type="predicted"/>
<reference evidence="7 8" key="1">
    <citation type="submission" date="2016-11" db="EMBL/GenBank/DDBJ databases">
        <authorList>
            <person name="Varghese N."/>
            <person name="Submissions S."/>
        </authorList>
    </citation>
    <scope>NUCLEOTIDE SEQUENCE [LARGE SCALE GENOMIC DNA]</scope>
    <source>
        <strain evidence="7 8">DSM 19027</strain>
    </source>
</reference>
<keyword evidence="4" id="KW-0175">Coiled coil</keyword>
<dbReference type="SMART" id="SM00320">
    <property type="entry name" value="WD40"/>
    <property type="match status" value="5"/>
</dbReference>
<gene>
    <name evidence="7" type="ORF">SAMN05444373_10743</name>
</gene>
<dbReference type="InterPro" id="IPR000157">
    <property type="entry name" value="TIR_dom"/>
</dbReference>
<dbReference type="Gene3D" id="2.130.10.10">
    <property type="entry name" value="YVTN repeat-like/Quinoprotein amine dehydrogenase"/>
    <property type="match status" value="3"/>
</dbReference>
<dbReference type="PROSITE" id="PS50294">
    <property type="entry name" value="WD_REPEATS_REGION"/>
    <property type="match status" value="1"/>
</dbReference>
<keyword evidence="5" id="KW-1133">Transmembrane helix</keyword>
<dbReference type="SMART" id="SM00255">
    <property type="entry name" value="TIR"/>
    <property type="match status" value="1"/>
</dbReference>
<dbReference type="Pfam" id="PF00400">
    <property type="entry name" value="WD40"/>
    <property type="match status" value="2"/>
</dbReference>
<dbReference type="InterPro" id="IPR015943">
    <property type="entry name" value="WD40/YVTN_repeat-like_dom_sf"/>
</dbReference>
<evidence type="ECO:0000256" key="5">
    <source>
        <dbReference type="SAM" id="Phobius"/>
    </source>
</evidence>
<dbReference type="PROSITE" id="PS50082">
    <property type="entry name" value="WD_REPEATS_2"/>
    <property type="match status" value="1"/>
</dbReference>
<dbReference type="InterPro" id="IPR035897">
    <property type="entry name" value="Toll_tir_struct_dom_sf"/>
</dbReference>
<feature type="domain" description="TIR" evidence="6">
    <location>
        <begin position="4"/>
        <end position="168"/>
    </location>
</feature>
<dbReference type="PANTHER" id="PTHR19848">
    <property type="entry name" value="WD40 REPEAT PROTEIN"/>
    <property type="match status" value="1"/>
</dbReference>
<dbReference type="PROSITE" id="PS50104">
    <property type="entry name" value="TIR"/>
    <property type="match status" value="1"/>
</dbReference>
<keyword evidence="1 3" id="KW-0853">WD repeat</keyword>
<dbReference type="Gene3D" id="2.120.10.30">
    <property type="entry name" value="TolB, C-terminal domain"/>
    <property type="match status" value="1"/>
</dbReference>
<feature type="transmembrane region" description="Helical" evidence="5">
    <location>
        <begin position="195"/>
        <end position="215"/>
    </location>
</feature>
<keyword evidence="5" id="KW-0472">Membrane</keyword>
<keyword evidence="8" id="KW-1185">Reference proteome</keyword>
<evidence type="ECO:0000313" key="8">
    <source>
        <dbReference type="Proteomes" id="UP000324781"/>
    </source>
</evidence>
<dbReference type="SUPFAM" id="SSF50998">
    <property type="entry name" value="Quinoprotein alcohol dehydrogenase-like"/>
    <property type="match status" value="2"/>
</dbReference>
<evidence type="ECO:0000259" key="6">
    <source>
        <dbReference type="PROSITE" id="PS50104"/>
    </source>
</evidence>
<keyword evidence="2" id="KW-0677">Repeat</keyword>
<dbReference type="InterPro" id="IPR011042">
    <property type="entry name" value="6-blade_b-propeller_TolB-like"/>
</dbReference>
<evidence type="ECO:0000256" key="1">
    <source>
        <dbReference type="ARBA" id="ARBA00022574"/>
    </source>
</evidence>
<keyword evidence="5" id="KW-0812">Transmembrane</keyword>
<dbReference type="InterPro" id="IPR001680">
    <property type="entry name" value="WD40_rpt"/>
</dbReference>
<dbReference type="Proteomes" id="UP000324781">
    <property type="component" value="Unassembled WGS sequence"/>
</dbReference>
<dbReference type="GO" id="GO:0007165">
    <property type="term" value="P:signal transduction"/>
    <property type="evidence" value="ECO:0007669"/>
    <property type="project" value="InterPro"/>
</dbReference>
<dbReference type="PANTHER" id="PTHR19848:SF8">
    <property type="entry name" value="F-BOX AND WD REPEAT DOMAIN CONTAINING 7"/>
    <property type="match status" value="1"/>
</dbReference>
<dbReference type="AlphaFoldDB" id="A0A1M6KCF7"/>
<evidence type="ECO:0000256" key="2">
    <source>
        <dbReference type="ARBA" id="ARBA00022737"/>
    </source>
</evidence>
<organism evidence="7 8">
    <name type="scientific">Thermoclostridium caenicola</name>
    <dbReference type="NCBI Taxonomy" id="659425"/>
    <lineage>
        <taxon>Bacteria</taxon>
        <taxon>Bacillati</taxon>
        <taxon>Bacillota</taxon>
        <taxon>Clostridia</taxon>
        <taxon>Eubacteriales</taxon>
        <taxon>Oscillospiraceae</taxon>
        <taxon>Thermoclostridium</taxon>
    </lineage>
</organism>
<protein>
    <submittedName>
        <fullName evidence="7">WD40 repeat</fullName>
    </submittedName>
</protein>
<feature type="coiled-coil region" evidence="4">
    <location>
        <begin position="217"/>
        <end position="251"/>
    </location>
</feature>
<dbReference type="Pfam" id="PF13676">
    <property type="entry name" value="TIR_2"/>
    <property type="match status" value="1"/>
</dbReference>
<dbReference type="Gene3D" id="3.40.50.10140">
    <property type="entry name" value="Toll/interleukin-1 receptor homology (TIR) domain"/>
    <property type="match status" value="1"/>
</dbReference>
<evidence type="ECO:0000256" key="4">
    <source>
        <dbReference type="SAM" id="Coils"/>
    </source>
</evidence>